<evidence type="ECO:0000256" key="4">
    <source>
        <dbReference type="ARBA" id="ARBA00022840"/>
    </source>
</evidence>
<evidence type="ECO:0000259" key="7">
    <source>
        <dbReference type="PROSITE" id="PS51710"/>
    </source>
</evidence>
<feature type="domain" description="OBG-type G" evidence="7">
    <location>
        <begin position="3"/>
        <end position="254"/>
    </location>
</feature>
<dbReference type="InterPro" id="IPR004396">
    <property type="entry name" value="ATPase_YchF/OLA1"/>
</dbReference>
<evidence type="ECO:0000313" key="10">
    <source>
        <dbReference type="Proteomes" id="UP000178417"/>
    </source>
</evidence>
<accession>A0A1F4SXF4</accession>
<dbReference type="GO" id="GO:0005737">
    <property type="term" value="C:cytoplasm"/>
    <property type="evidence" value="ECO:0007669"/>
    <property type="project" value="TreeGrafter"/>
</dbReference>
<dbReference type="HAMAP" id="MF_00944">
    <property type="entry name" value="YchF_OLA1_ATPase"/>
    <property type="match status" value="1"/>
</dbReference>
<dbReference type="InterPro" id="IPR013029">
    <property type="entry name" value="YchF_C"/>
</dbReference>
<evidence type="ECO:0000259" key="8">
    <source>
        <dbReference type="PROSITE" id="PS51880"/>
    </source>
</evidence>
<gene>
    <name evidence="6" type="primary">ychF</name>
    <name evidence="9" type="ORF">A2310_08340</name>
</gene>
<dbReference type="SUPFAM" id="SSF52540">
    <property type="entry name" value="P-loop containing nucleoside triphosphate hydrolases"/>
    <property type="match status" value="1"/>
</dbReference>
<evidence type="ECO:0000256" key="2">
    <source>
        <dbReference type="ARBA" id="ARBA00022723"/>
    </source>
</evidence>
<evidence type="ECO:0000256" key="1">
    <source>
        <dbReference type="ARBA" id="ARBA00001946"/>
    </source>
</evidence>
<dbReference type="GO" id="GO:0043023">
    <property type="term" value="F:ribosomal large subunit binding"/>
    <property type="evidence" value="ECO:0007669"/>
    <property type="project" value="UniProtKB-UniRule"/>
</dbReference>
<dbReference type="FunFam" id="1.10.150.300:FF:000001">
    <property type="entry name" value="Ribosome-binding ATPase YchF"/>
    <property type="match status" value="1"/>
</dbReference>
<keyword evidence="5" id="KW-0460">Magnesium</keyword>
<dbReference type="EMBL" id="MEUB01000009">
    <property type="protein sequence ID" value="OGC24403.1"/>
    <property type="molecule type" value="Genomic_DNA"/>
</dbReference>
<dbReference type="Pfam" id="PF06071">
    <property type="entry name" value="YchF-GTPase_C"/>
    <property type="match status" value="1"/>
</dbReference>
<dbReference type="GO" id="GO:0016887">
    <property type="term" value="F:ATP hydrolysis activity"/>
    <property type="evidence" value="ECO:0007669"/>
    <property type="project" value="UniProtKB-UniRule"/>
</dbReference>
<dbReference type="InterPro" id="IPR023192">
    <property type="entry name" value="TGS-like_dom_sf"/>
</dbReference>
<dbReference type="Pfam" id="PF01926">
    <property type="entry name" value="MMR_HSR1"/>
    <property type="match status" value="1"/>
</dbReference>
<feature type="domain" description="TGS" evidence="8">
    <location>
        <begin position="276"/>
        <end position="359"/>
    </location>
</feature>
<dbReference type="CDD" id="cd01900">
    <property type="entry name" value="YchF"/>
    <property type="match status" value="1"/>
</dbReference>
<dbReference type="SUPFAM" id="SSF81271">
    <property type="entry name" value="TGS-like"/>
    <property type="match status" value="1"/>
</dbReference>
<comment type="cofactor">
    <cofactor evidence="1">
        <name>Mg(2+)</name>
        <dbReference type="ChEBI" id="CHEBI:18420"/>
    </cofactor>
</comment>
<proteinExistence type="inferred from homology"/>
<dbReference type="InterPro" id="IPR006073">
    <property type="entry name" value="GTP-bd"/>
</dbReference>
<dbReference type="Gene3D" id="3.40.50.300">
    <property type="entry name" value="P-loop containing nucleotide triphosphate hydrolases"/>
    <property type="match status" value="1"/>
</dbReference>
<dbReference type="InterPro" id="IPR027417">
    <property type="entry name" value="P-loop_NTPase"/>
</dbReference>
<dbReference type="Gene3D" id="1.10.150.300">
    <property type="entry name" value="TGS-like domain"/>
    <property type="match status" value="1"/>
</dbReference>
<dbReference type="FunFam" id="3.10.20.30:FF:000001">
    <property type="entry name" value="Ribosome-binding ATPase YchF"/>
    <property type="match status" value="1"/>
</dbReference>
<keyword evidence="3 6" id="KW-0547">Nucleotide-binding</keyword>
<evidence type="ECO:0000256" key="3">
    <source>
        <dbReference type="ARBA" id="ARBA00022741"/>
    </source>
</evidence>
<comment type="similarity">
    <text evidence="6">Belongs to the TRAFAC class OBG-HflX-like GTPase superfamily. OBG GTPase family. YchF/OLA1 subfamily.</text>
</comment>
<keyword evidence="2" id="KW-0479">Metal-binding</keyword>
<comment type="caution">
    <text evidence="9">The sequence shown here is derived from an EMBL/GenBank/DDBJ whole genome shotgun (WGS) entry which is preliminary data.</text>
</comment>
<dbReference type="Gene3D" id="3.10.20.30">
    <property type="match status" value="1"/>
</dbReference>
<name>A0A1F4SXF4_UNCSA</name>
<dbReference type="AlphaFoldDB" id="A0A1F4SXF4"/>
<dbReference type="InterPro" id="IPR012675">
    <property type="entry name" value="Beta-grasp_dom_sf"/>
</dbReference>
<dbReference type="InterPro" id="IPR004095">
    <property type="entry name" value="TGS"/>
</dbReference>
<feature type="binding site" evidence="6">
    <location>
        <begin position="12"/>
        <end position="17"/>
    </location>
    <ligand>
        <name>ATP</name>
        <dbReference type="ChEBI" id="CHEBI:30616"/>
    </ligand>
</feature>
<dbReference type="InterPro" id="IPR012676">
    <property type="entry name" value="TGS-like"/>
</dbReference>
<reference evidence="9 10" key="1">
    <citation type="journal article" date="2016" name="Nat. Commun.">
        <title>Thousands of microbial genomes shed light on interconnected biogeochemical processes in an aquifer system.</title>
        <authorList>
            <person name="Anantharaman K."/>
            <person name="Brown C.T."/>
            <person name="Hug L.A."/>
            <person name="Sharon I."/>
            <person name="Castelle C.J."/>
            <person name="Probst A.J."/>
            <person name="Thomas B.C."/>
            <person name="Singh A."/>
            <person name="Wilkins M.J."/>
            <person name="Karaoz U."/>
            <person name="Brodie E.L."/>
            <person name="Williams K.H."/>
            <person name="Hubbard S.S."/>
            <person name="Banfield J.F."/>
        </authorList>
    </citation>
    <scope>NUCLEOTIDE SEQUENCE [LARGE SCALE GENOMIC DNA]</scope>
</reference>
<dbReference type="GO" id="GO:0005524">
    <property type="term" value="F:ATP binding"/>
    <property type="evidence" value="ECO:0007669"/>
    <property type="project" value="UniProtKB-UniRule"/>
</dbReference>
<dbReference type="PIRSF" id="PIRSF006641">
    <property type="entry name" value="CHP00092"/>
    <property type="match status" value="1"/>
</dbReference>
<dbReference type="InterPro" id="IPR041706">
    <property type="entry name" value="YchF_N"/>
</dbReference>
<sequence length="359" mass="39660">MGFSLGIVGLPNVGKSTLFSALCANKVDIQNYPFTTIDPNIGVVPVPDERLKFIHENLKSKKAVATTIEFYDIAGLVKGAHKGEGLGNQFLSQIRNVDAIAHVVRCFDSGQIMHVSGAVDPIKDIEIVETELILSDLELVDRKIRVLKIQAKTGDKKNSAKLTVCEKLYDHLSQGKLAIHFDFNLDEEELKAELALLTIKPVLYIANVDETGNVDRVANIKDFSTLKGFSVVPICSKLELDLAEMDEASAREYREVSGIKQSGLASLTISGYELLGLITFFTSNDKETHAWTIRKGTSVQRAAGKIHSDMEKKFIAAEVIHFDDLQNFPSLEALKNKGLFHLEGKGYIVQNGDLIYIRI</sequence>
<evidence type="ECO:0000256" key="6">
    <source>
        <dbReference type="HAMAP-Rule" id="MF_00944"/>
    </source>
</evidence>
<organism evidence="9 10">
    <name type="scientific">candidate division WOR-1 bacterium RIFOXYB2_FULL_37_13</name>
    <dbReference type="NCBI Taxonomy" id="1802579"/>
    <lineage>
        <taxon>Bacteria</taxon>
        <taxon>Bacillati</taxon>
        <taxon>Saganbacteria</taxon>
    </lineage>
</organism>
<evidence type="ECO:0000256" key="5">
    <source>
        <dbReference type="ARBA" id="ARBA00022842"/>
    </source>
</evidence>
<dbReference type="PANTHER" id="PTHR23305:SF18">
    <property type="entry name" value="OBG-TYPE G DOMAIN-CONTAINING PROTEIN"/>
    <property type="match status" value="1"/>
</dbReference>
<evidence type="ECO:0000313" key="9">
    <source>
        <dbReference type="EMBL" id="OGC24403.1"/>
    </source>
</evidence>
<dbReference type="GO" id="GO:0005525">
    <property type="term" value="F:GTP binding"/>
    <property type="evidence" value="ECO:0007669"/>
    <property type="project" value="InterPro"/>
</dbReference>
<keyword evidence="4 6" id="KW-0067">ATP-binding</keyword>
<dbReference type="PRINTS" id="PR00326">
    <property type="entry name" value="GTP1OBG"/>
</dbReference>
<comment type="function">
    <text evidence="6">ATPase that binds to both the 70S ribosome and the 50S ribosomal subunit in a nucleotide-independent manner.</text>
</comment>
<dbReference type="PANTHER" id="PTHR23305">
    <property type="entry name" value="OBG GTPASE FAMILY"/>
    <property type="match status" value="1"/>
</dbReference>
<dbReference type="PROSITE" id="PS51710">
    <property type="entry name" value="G_OBG"/>
    <property type="match status" value="1"/>
</dbReference>
<dbReference type="InterPro" id="IPR031167">
    <property type="entry name" value="G_OBG"/>
</dbReference>
<dbReference type="PROSITE" id="PS51880">
    <property type="entry name" value="TGS"/>
    <property type="match status" value="1"/>
</dbReference>
<protein>
    <recommendedName>
        <fullName evidence="6">Ribosome-binding ATPase YchF</fullName>
    </recommendedName>
</protein>
<dbReference type="GO" id="GO:0046872">
    <property type="term" value="F:metal ion binding"/>
    <property type="evidence" value="ECO:0007669"/>
    <property type="project" value="UniProtKB-KW"/>
</dbReference>
<dbReference type="NCBIfam" id="TIGR00092">
    <property type="entry name" value="redox-regulated ATPase YchF"/>
    <property type="match status" value="1"/>
</dbReference>
<dbReference type="STRING" id="1802579.A2310_08340"/>
<dbReference type="Proteomes" id="UP000178417">
    <property type="component" value="Unassembled WGS sequence"/>
</dbReference>